<reference evidence="2" key="1">
    <citation type="submission" date="2021-10" db="EMBL/GenBank/DDBJ databases">
        <title>Anaerobic single-cell dispensing facilitates the cultivation of human gut bacteria.</title>
        <authorList>
            <person name="Afrizal A."/>
        </authorList>
    </citation>
    <scope>NUCLEOTIDE SEQUENCE</scope>
    <source>
        <strain evidence="2">CLA-AA-H272</strain>
    </source>
</reference>
<dbReference type="Proteomes" id="UP001199319">
    <property type="component" value="Unassembled WGS sequence"/>
</dbReference>
<keyword evidence="1" id="KW-0812">Transmembrane</keyword>
<evidence type="ECO:0000313" key="3">
    <source>
        <dbReference type="Proteomes" id="UP001199319"/>
    </source>
</evidence>
<name>A0AAE3AGL0_9FIRM</name>
<keyword evidence="3" id="KW-1185">Reference proteome</keyword>
<dbReference type="InterPro" id="IPR024294">
    <property type="entry name" value="DUF3810"/>
</dbReference>
<evidence type="ECO:0000256" key="1">
    <source>
        <dbReference type="SAM" id="Phobius"/>
    </source>
</evidence>
<feature type="transmembrane region" description="Helical" evidence="1">
    <location>
        <begin position="94"/>
        <end position="119"/>
    </location>
</feature>
<evidence type="ECO:0000313" key="2">
    <source>
        <dbReference type="EMBL" id="MCC2129611.1"/>
    </source>
</evidence>
<keyword evidence="1" id="KW-0472">Membrane</keyword>
<feature type="transmembrane region" description="Helical" evidence="1">
    <location>
        <begin position="64"/>
        <end position="82"/>
    </location>
</feature>
<protein>
    <submittedName>
        <fullName evidence="2">DUF3810 domain-containing protein</fullName>
    </submittedName>
</protein>
<accession>A0AAE3AGL0</accession>
<keyword evidence="1" id="KW-1133">Transmembrane helix</keyword>
<dbReference type="Pfam" id="PF12725">
    <property type="entry name" value="DUF3810"/>
    <property type="match status" value="1"/>
</dbReference>
<comment type="caution">
    <text evidence="2">The sequence shown here is derived from an EMBL/GenBank/DDBJ whole genome shotgun (WGS) entry which is preliminary data.</text>
</comment>
<dbReference type="RefSeq" id="WP_302928885.1">
    <property type="nucleotide sequence ID" value="NZ_JAJEPW010000022.1"/>
</dbReference>
<feature type="transmembrane region" description="Helical" evidence="1">
    <location>
        <begin position="12"/>
        <end position="28"/>
    </location>
</feature>
<proteinExistence type="predicted"/>
<dbReference type="AlphaFoldDB" id="A0AAE3AGL0"/>
<organism evidence="2 3">
    <name type="scientific">Brotocaccenecus cirricatena</name>
    <dbReference type="NCBI Taxonomy" id="3064195"/>
    <lineage>
        <taxon>Bacteria</taxon>
        <taxon>Bacillati</taxon>
        <taxon>Bacillota</taxon>
        <taxon>Clostridia</taxon>
        <taxon>Eubacteriales</taxon>
        <taxon>Oscillospiraceae</taxon>
        <taxon>Brotocaccenecus</taxon>
    </lineage>
</organism>
<dbReference type="EMBL" id="JAJEPW010000022">
    <property type="protein sequence ID" value="MCC2129611.1"/>
    <property type="molecule type" value="Genomic_DNA"/>
</dbReference>
<gene>
    <name evidence="2" type="ORF">LKD37_08800</name>
</gene>
<sequence>MRAFFRRHRGLHIWLPSVCGVLALYFALRPVPGLMTRFSRGIIMPLERAVAAVCYRASFSVAELLYAIAAGVVLLWMGATVRRLITEKGRRGRIVYRFALTAVCTVLTVYAGFSLLWGVNYYAESFQEQSGVYARESTPEELARVTEYFARQLAGCADQIQRDENGLFAESRADIFADSVRVFDGIYEEFPCLVMEDHVPKGVRFSTALSAMDFTGFYFPFTGEANLNIDSPACYLPSTIAHEMAHQRGIASEQECNFIAIAASTTAQSPAYRYSGWLMGFTYLSNALYRADQEAWKQVRVLLPDTVVADLRDNSAYWAEFEGPVNDAAQKVYDSFLKSSGESRGTQSYGTVVDMLMAYYG</sequence>